<reference evidence="3" key="1">
    <citation type="submission" date="2025-08" db="UniProtKB">
        <authorList>
            <consortium name="RefSeq"/>
        </authorList>
    </citation>
    <scope>IDENTIFICATION</scope>
    <source>
        <tissue evidence="3">Total insect</tissue>
    </source>
</reference>
<feature type="region of interest" description="Disordered" evidence="1">
    <location>
        <begin position="1"/>
        <end position="137"/>
    </location>
</feature>
<proteinExistence type="predicted"/>
<feature type="compositionally biased region" description="Polar residues" evidence="1">
    <location>
        <begin position="101"/>
        <end position="131"/>
    </location>
</feature>
<evidence type="ECO:0000313" key="3">
    <source>
        <dbReference type="RefSeq" id="XP_034238094.1"/>
    </source>
</evidence>
<dbReference type="AlphaFoldDB" id="A0A6P8ZL21"/>
<name>A0A6P8ZL21_THRPL</name>
<dbReference type="GeneID" id="117643360"/>
<sequence>MEITWRSTGKASCSDGTRAAAAQTAESNSNVSAIQPSQTLEPISVGTRNAASAEPDVFSSASHLSRATQAESDSNAPVIQPTQPIDSGPLTKSSVEPDALSFSSLSHSPQATQAESDSNAPVIHSTQTSEPIESGLPNKPSIEPDAFISKLLENLKLLLPKYLQLEVLDNSLLRIVKLNTSRNAVVQSCVYYDHKNQSVGLFVNGMPIPNENKVFDCKTAPDATNIGSLSDYLCELVTRVGQFKVCKGVHDHDELWETSRGFLDYSSSVEDPCFRNAECLFLISSGKSEICFGCRAQVQKFKKGIKKNGGRKRR</sequence>
<dbReference type="RefSeq" id="XP_034238094.1">
    <property type="nucleotide sequence ID" value="XM_034382203.1"/>
</dbReference>
<protein>
    <submittedName>
        <fullName evidence="3">Uncharacterized protein LOC117643360</fullName>
    </submittedName>
</protein>
<dbReference type="InParanoid" id="A0A6P8ZL21"/>
<evidence type="ECO:0000313" key="2">
    <source>
        <dbReference type="Proteomes" id="UP000515158"/>
    </source>
</evidence>
<dbReference type="Proteomes" id="UP000515158">
    <property type="component" value="Unplaced"/>
</dbReference>
<feature type="compositionally biased region" description="Polar residues" evidence="1">
    <location>
        <begin position="24"/>
        <end position="50"/>
    </location>
</feature>
<feature type="compositionally biased region" description="Polar residues" evidence="1">
    <location>
        <begin position="1"/>
        <end position="15"/>
    </location>
</feature>
<keyword evidence="2" id="KW-1185">Reference proteome</keyword>
<accession>A0A6P8ZL21</accession>
<organism evidence="3">
    <name type="scientific">Thrips palmi</name>
    <name type="common">Melon thrips</name>
    <dbReference type="NCBI Taxonomy" id="161013"/>
    <lineage>
        <taxon>Eukaryota</taxon>
        <taxon>Metazoa</taxon>
        <taxon>Ecdysozoa</taxon>
        <taxon>Arthropoda</taxon>
        <taxon>Hexapoda</taxon>
        <taxon>Insecta</taxon>
        <taxon>Pterygota</taxon>
        <taxon>Neoptera</taxon>
        <taxon>Paraneoptera</taxon>
        <taxon>Thysanoptera</taxon>
        <taxon>Terebrantia</taxon>
        <taxon>Thripoidea</taxon>
        <taxon>Thripidae</taxon>
        <taxon>Thrips</taxon>
    </lineage>
</organism>
<dbReference type="KEGG" id="tpal:117643360"/>
<gene>
    <name evidence="3" type="primary">LOC117643360</name>
</gene>
<feature type="compositionally biased region" description="Polar residues" evidence="1">
    <location>
        <begin position="59"/>
        <end position="94"/>
    </location>
</feature>
<evidence type="ECO:0000256" key="1">
    <source>
        <dbReference type="SAM" id="MobiDB-lite"/>
    </source>
</evidence>